<dbReference type="AlphaFoldDB" id="A0A915K8L7"/>
<dbReference type="Proteomes" id="UP000887565">
    <property type="component" value="Unplaced"/>
</dbReference>
<accession>A0A915K8L7</accession>
<keyword evidence="1" id="KW-1185">Reference proteome</keyword>
<proteinExistence type="predicted"/>
<evidence type="ECO:0000313" key="1">
    <source>
        <dbReference type="Proteomes" id="UP000887565"/>
    </source>
</evidence>
<sequence>MLGKKNRTTLANPTRNLASMIEESHANGIYIKNPIPSKVSRRRMENDYQLNHGSHGNKTLRICSADLRKPTKHYIKHNKRVCNYCGKEIDRIGQGEHGLRDSKLENHFTVLRVVVYFRRFVVHSYFMSIFERGPQVGKYKRMSQSTKHQGQRLEPLTPGNKALRLLLLPEDKAEI</sequence>
<name>A0A915K8L7_ROMCU</name>
<organism evidence="1 2">
    <name type="scientific">Romanomermis culicivorax</name>
    <name type="common">Nematode worm</name>
    <dbReference type="NCBI Taxonomy" id="13658"/>
    <lineage>
        <taxon>Eukaryota</taxon>
        <taxon>Metazoa</taxon>
        <taxon>Ecdysozoa</taxon>
        <taxon>Nematoda</taxon>
        <taxon>Enoplea</taxon>
        <taxon>Dorylaimia</taxon>
        <taxon>Mermithida</taxon>
        <taxon>Mermithoidea</taxon>
        <taxon>Mermithidae</taxon>
        <taxon>Romanomermis</taxon>
    </lineage>
</organism>
<dbReference type="WBParaSite" id="nRc.2.0.1.t35077-RA">
    <property type="protein sequence ID" value="nRc.2.0.1.t35077-RA"/>
    <property type="gene ID" value="nRc.2.0.1.g35077"/>
</dbReference>
<evidence type="ECO:0000313" key="2">
    <source>
        <dbReference type="WBParaSite" id="nRc.2.0.1.t35077-RA"/>
    </source>
</evidence>
<protein>
    <submittedName>
        <fullName evidence="2">Uncharacterized protein</fullName>
    </submittedName>
</protein>
<reference evidence="2" key="1">
    <citation type="submission" date="2022-11" db="UniProtKB">
        <authorList>
            <consortium name="WormBaseParasite"/>
        </authorList>
    </citation>
    <scope>IDENTIFICATION</scope>
</reference>